<protein>
    <submittedName>
        <fullName evidence="2">Aminopeptidase</fullName>
        <ecNumber evidence="2">3.4.11.-</ecNumber>
    </submittedName>
</protein>
<dbReference type="InterPro" id="IPR000787">
    <property type="entry name" value="Peptidase_M29"/>
</dbReference>
<dbReference type="GO" id="GO:0004177">
    <property type="term" value="F:aminopeptidase activity"/>
    <property type="evidence" value="ECO:0007669"/>
    <property type="project" value="UniProtKB-KW"/>
</dbReference>
<keyword evidence="2" id="KW-0031">Aminopeptidase</keyword>
<dbReference type="InterPro" id="IPR052170">
    <property type="entry name" value="M29_Exopeptidase"/>
</dbReference>
<dbReference type="EMBL" id="JAGQNX010000004">
    <property type="protein sequence ID" value="MCA9307897.1"/>
    <property type="molecule type" value="Genomic_DNA"/>
</dbReference>
<keyword evidence="2" id="KW-0378">Hydrolase</keyword>
<dbReference type="PANTHER" id="PTHR34448">
    <property type="entry name" value="AMINOPEPTIDASE"/>
    <property type="match status" value="1"/>
</dbReference>
<dbReference type="Pfam" id="PF02073">
    <property type="entry name" value="Peptidase_M29"/>
    <property type="match status" value="1"/>
</dbReference>
<reference evidence="2" key="1">
    <citation type="submission" date="2020-04" db="EMBL/GenBank/DDBJ databases">
        <authorList>
            <person name="Zhang T."/>
        </authorList>
    </citation>
    <scope>NUCLEOTIDE SEQUENCE</scope>
    <source>
        <strain evidence="2">HKST-UBA79</strain>
    </source>
</reference>
<accession>A0A955EAT4</accession>
<dbReference type="GO" id="GO:0046872">
    <property type="term" value="F:metal ion binding"/>
    <property type="evidence" value="ECO:0007669"/>
    <property type="project" value="UniProtKB-KW"/>
</dbReference>
<dbReference type="AlphaFoldDB" id="A0A955EAT4"/>
<name>A0A955EAT4_UNCKA</name>
<keyword evidence="2" id="KW-0645">Protease</keyword>
<sequence>MQSKLQQGAFNAINKCLEVSPTDRVVIITDLESKHIGDALKLEVEKLSVELAYFTIEDFVSRPAKELPQQLVAAIKNFAPTVSIYAADGKEGELPTFRRPLTRMLMRELNCKHAHMIGITTALMEDGLNQDYDQIYKVTHNVASAVKDATKITVTCPYGTNLVTHFDPTNLKWVLDDGKIPYGHMHNLPSGEVYTSPVTSNGTYVAWVLGDHFASKVGVLEHPLTVVIVDGYITNVSVDSAAPAFYQDLVQEFTDYISEYENGKRLGEFGIGTLVGLTGFVGNLLQDEKFPGSHIAFGHPYPHETGQTWDSESHIDIIAKDVTITFEVNGEIQTLMRNGVFESKYLN</sequence>
<organism evidence="2 3">
    <name type="scientific">candidate division WWE3 bacterium</name>
    <dbReference type="NCBI Taxonomy" id="2053526"/>
    <lineage>
        <taxon>Bacteria</taxon>
        <taxon>Katanobacteria</taxon>
    </lineage>
</organism>
<evidence type="ECO:0000313" key="3">
    <source>
        <dbReference type="Proteomes" id="UP000740557"/>
    </source>
</evidence>
<comment type="caution">
    <text evidence="2">The sequence shown here is derived from an EMBL/GenBank/DDBJ whole genome shotgun (WGS) entry which is preliminary data.</text>
</comment>
<gene>
    <name evidence="2" type="ORF">KC980_00120</name>
</gene>
<dbReference type="SUPFAM" id="SSF144052">
    <property type="entry name" value="Thermophilic metalloprotease-like"/>
    <property type="match status" value="1"/>
</dbReference>
<dbReference type="Proteomes" id="UP000740557">
    <property type="component" value="Unassembled WGS sequence"/>
</dbReference>
<dbReference type="PANTHER" id="PTHR34448:SF1">
    <property type="entry name" value="BLL6088 PROTEIN"/>
    <property type="match status" value="1"/>
</dbReference>
<evidence type="ECO:0000313" key="2">
    <source>
        <dbReference type="EMBL" id="MCA9307897.1"/>
    </source>
</evidence>
<evidence type="ECO:0000256" key="1">
    <source>
        <dbReference type="ARBA" id="ARBA00022723"/>
    </source>
</evidence>
<reference evidence="2" key="2">
    <citation type="journal article" date="2021" name="Microbiome">
        <title>Successional dynamics and alternative stable states in a saline activated sludge microbial community over 9 years.</title>
        <authorList>
            <person name="Wang Y."/>
            <person name="Ye J."/>
            <person name="Ju F."/>
            <person name="Liu L."/>
            <person name="Boyd J.A."/>
            <person name="Deng Y."/>
            <person name="Parks D.H."/>
            <person name="Jiang X."/>
            <person name="Yin X."/>
            <person name="Woodcroft B.J."/>
            <person name="Tyson G.W."/>
            <person name="Hugenholtz P."/>
            <person name="Polz M.F."/>
            <person name="Zhang T."/>
        </authorList>
    </citation>
    <scope>NUCLEOTIDE SEQUENCE</scope>
    <source>
        <strain evidence="2">HKST-UBA79</strain>
    </source>
</reference>
<proteinExistence type="predicted"/>
<keyword evidence="1" id="KW-0479">Metal-binding</keyword>
<dbReference type="EC" id="3.4.11.-" evidence="2"/>